<reference evidence="1 2" key="1">
    <citation type="submission" date="2023-07" db="EMBL/GenBank/DDBJ databases">
        <title>Genomic Encyclopedia of Type Strains, Phase IV (KMG-IV): sequencing the most valuable type-strain genomes for metagenomic binning, comparative biology and taxonomic classification.</title>
        <authorList>
            <person name="Goeker M."/>
        </authorList>
    </citation>
    <scope>NUCLEOTIDE SEQUENCE [LARGE SCALE GENOMIC DNA]</scope>
    <source>
        <strain evidence="1 2">DSM 18695</strain>
    </source>
</reference>
<gene>
    <name evidence="1" type="ORF">QO010_000038</name>
</gene>
<proteinExistence type="predicted"/>
<organism evidence="1 2">
    <name type="scientific">Caulobacter ginsengisoli</name>
    <dbReference type="NCBI Taxonomy" id="400775"/>
    <lineage>
        <taxon>Bacteria</taxon>
        <taxon>Pseudomonadati</taxon>
        <taxon>Pseudomonadota</taxon>
        <taxon>Alphaproteobacteria</taxon>
        <taxon>Caulobacterales</taxon>
        <taxon>Caulobacteraceae</taxon>
        <taxon>Caulobacter</taxon>
    </lineage>
</organism>
<accession>A0ABU0IJW0</accession>
<sequence>MKNLLQMCLLVALVLGAGISLRENTSPANQVVASR</sequence>
<dbReference type="Proteomes" id="UP001228905">
    <property type="component" value="Unassembled WGS sequence"/>
</dbReference>
<protein>
    <submittedName>
        <fullName evidence="1">Uncharacterized protein</fullName>
    </submittedName>
</protein>
<keyword evidence="2" id="KW-1185">Reference proteome</keyword>
<evidence type="ECO:0000313" key="1">
    <source>
        <dbReference type="EMBL" id="MDQ0462290.1"/>
    </source>
</evidence>
<comment type="caution">
    <text evidence="1">The sequence shown here is derived from an EMBL/GenBank/DDBJ whole genome shotgun (WGS) entry which is preliminary data.</text>
</comment>
<name>A0ABU0IJW0_9CAUL</name>
<evidence type="ECO:0000313" key="2">
    <source>
        <dbReference type="Proteomes" id="UP001228905"/>
    </source>
</evidence>
<dbReference type="EMBL" id="JAUSVS010000001">
    <property type="protein sequence ID" value="MDQ0462290.1"/>
    <property type="molecule type" value="Genomic_DNA"/>
</dbReference>